<dbReference type="Pfam" id="PF00059">
    <property type="entry name" value="Lectin_C"/>
    <property type="match status" value="1"/>
</dbReference>
<dbReference type="InterPro" id="IPR016186">
    <property type="entry name" value="C-type_lectin-like/link_sf"/>
</dbReference>
<reference evidence="3 4" key="1">
    <citation type="submission" date="2021-06" db="EMBL/GenBank/DDBJ databases">
        <title>Chromosome-level genome assembly of the red-tail catfish (Hemibagrus wyckioides).</title>
        <authorList>
            <person name="Shao F."/>
        </authorList>
    </citation>
    <scope>NUCLEOTIDE SEQUENCE [LARGE SCALE GENOMIC DNA]</scope>
    <source>
        <strain evidence="3">EC202008001</strain>
        <tissue evidence="3">Blood</tissue>
    </source>
</reference>
<sequence>MRRESVICSLMLYLGEKEEDLFEDCLEIKTWEEALQHCRNYYTCLAFVDSDKQLKYYETLLKMETQTDTVWTGLHFLDGKWVWVNGTLLRSLVPLPQFPIQPYRCGAYNSYTSVWENRDCNEELDFLCYL</sequence>
<dbReference type="PANTHER" id="PTHR22803">
    <property type="entry name" value="MANNOSE, PHOSPHOLIPASE, LECTIN RECEPTOR RELATED"/>
    <property type="match status" value="1"/>
</dbReference>
<proteinExistence type="predicted"/>
<keyword evidence="4" id="KW-1185">Reference proteome</keyword>
<feature type="domain" description="C-type lectin" evidence="2">
    <location>
        <begin position="29"/>
        <end position="129"/>
    </location>
</feature>
<dbReference type="AlphaFoldDB" id="A0A9D3SNM0"/>
<gene>
    <name evidence="3" type="ORF">KOW79_004756</name>
</gene>
<protein>
    <recommendedName>
        <fullName evidence="2">C-type lectin domain-containing protein</fullName>
    </recommendedName>
</protein>
<name>A0A9D3SNM0_9TELE</name>
<dbReference type="Gene3D" id="3.10.100.10">
    <property type="entry name" value="Mannose-Binding Protein A, subunit A"/>
    <property type="match status" value="1"/>
</dbReference>
<dbReference type="OrthoDB" id="5858677at2759"/>
<dbReference type="SUPFAM" id="SSF56436">
    <property type="entry name" value="C-type lectin-like"/>
    <property type="match status" value="1"/>
</dbReference>
<dbReference type="InterPro" id="IPR001304">
    <property type="entry name" value="C-type_lectin-like"/>
</dbReference>
<dbReference type="InterPro" id="IPR016187">
    <property type="entry name" value="CTDL_fold"/>
</dbReference>
<dbReference type="CDD" id="cd00037">
    <property type="entry name" value="CLECT"/>
    <property type="match status" value="1"/>
</dbReference>
<evidence type="ECO:0000313" key="3">
    <source>
        <dbReference type="EMBL" id="KAG7330787.1"/>
    </source>
</evidence>
<dbReference type="SMART" id="SM00034">
    <property type="entry name" value="CLECT"/>
    <property type="match status" value="1"/>
</dbReference>
<dbReference type="EMBL" id="JAHKSW010000006">
    <property type="protein sequence ID" value="KAG7330787.1"/>
    <property type="molecule type" value="Genomic_DNA"/>
</dbReference>
<keyword evidence="1" id="KW-1015">Disulfide bond</keyword>
<organism evidence="3 4">
    <name type="scientific">Hemibagrus wyckioides</name>
    <dbReference type="NCBI Taxonomy" id="337641"/>
    <lineage>
        <taxon>Eukaryota</taxon>
        <taxon>Metazoa</taxon>
        <taxon>Chordata</taxon>
        <taxon>Craniata</taxon>
        <taxon>Vertebrata</taxon>
        <taxon>Euteleostomi</taxon>
        <taxon>Actinopterygii</taxon>
        <taxon>Neopterygii</taxon>
        <taxon>Teleostei</taxon>
        <taxon>Ostariophysi</taxon>
        <taxon>Siluriformes</taxon>
        <taxon>Bagridae</taxon>
        <taxon>Hemibagrus</taxon>
    </lineage>
</organism>
<evidence type="ECO:0000259" key="2">
    <source>
        <dbReference type="PROSITE" id="PS50041"/>
    </source>
</evidence>
<dbReference type="Proteomes" id="UP000824219">
    <property type="component" value="Linkage Group LG06"/>
</dbReference>
<evidence type="ECO:0000256" key="1">
    <source>
        <dbReference type="ARBA" id="ARBA00023157"/>
    </source>
</evidence>
<evidence type="ECO:0000313" key="4">
    <source>
        <dbReference type="Proteomes" id="UP000824219"/>
    </source>
</evidence>
<accession>A0A9D3SNM0</accession>
<dbReference type="InterPro" id="IPR018378">
    <property type="entry name" value="C-type_lectin_CS"/>
</dbReference>
<dbReference type="PROSITE" id="PS50041">
    <property type="entry name" value="C_TYPE_LECTIN_2"/>
    <property type="match status" value="1"/>
</dbReference>
<dbReference type="InterPro" id="IPR050111">
    <property type="entry name" value="C-type_lectin/snaclec_domain"/>
</dbReference>
<comment type="caution">
    <text evidence="3">The sequence shown here is derived from an EMBL/GenBank/DDBJ whole genome shotgun (WGS) entry which is preliminary data.</text>
</comment>
<dbReference type="PROSITE" id="PS00615">
    <property type="entry name" value="C_TYPE_LECTIN_1"/>
    <property type="match status" value="1"/>
</dbReference>